<protein>
    <recommendedName>
        <fullName evidence="7">GtrA/DPMS transmembrane domain-containing protein</fullName>
    </recommendedName>
</protein>
<reference evidence="8 9" key="1">
    <citation type="submission" date="2017-09" db="EMBL/GenBank/DDBJ databases">
        <title>Depth-based differentiation of microbial function through sediment-hosted aquifers and enrichment of novel symbionts in the deep terrestrial subsurface.</title>
        <authorList>
            <person name="Probst A.J."/>
            <person name="Ladd B."/>
            <person name="Jarett J.K."/>
            <person name="Geller-Mcgrath D.E."/>
            <person name="Sieber C.M."/>
            <person name="Emerson J.B."/>
            <person name="Anantharaman K."/>
            <person name="Thomas B.C."/>
            <person name="Malmstrom R."/>
            <person name="Stieglmeier M."/>
            <person name="Klingl A."/>
            <person name="Woyke T."/>
            <person name="Ryan C.M."/>
            <person name="Banfield J.F."/>
        </authorList>
    </citation>
    <scope>NUCLEOTIDE SEQUENCE [LARGE SCALE GENOMIC DNA]</scope>
    <source>
        <strain evidence="8">CG10_big_fil_rev_8_21_14_0_10_36_16</strain>
    </source>
</reference>
<gene>
    <name evidence="8" type="ORF">COV29_02300</name>
</gene>
<comment type="similarity">
    <text evidence="2">Belongs to the GtrA family.</text>
</comment>
<evidence type="ECO:0000259" key="7">
    <source>
        <dbReference type="Pfam" id="PF04138"/>
    </source>
</evidence>
<organism evidence="8 9">
    <name type="scientific">Candidatus Yanofskybacteria bacterium CG10_big_fil_rev_8_21_14_0_10_36_16</name>
    <dbReference type="NCBI Taxonomy" id="1975096"/>
    <lineage>
        <taxon>Bacteria</taxon>
        <taxon>Candidatus Yanofskyibacteriota</taxon>
    </lineage>
</organism>
<accession>A0A2J0Q7N1</accession>
<feature type="transmembrane region" description="Helical" evidence="6">
    <location>
        <begin position="40"/>
        <end position="63"/>
    </location>
</feature>
<evidence type="ECO:0000256" key="4">
    <source>
        <dbReference type="ARBA" id="ARBA00022989"/>
    </source>
</evidence>
<evidence type="ECO:0000256" key="6">
    <source>
        <dbReference type="SAM" id="Phobius"/>
    </source>
</evidence>
<feature type="transmembrane region" description="Helical" evidence="6">
    <location>
        <begin position="144"/>
        <end position="168"/>
    </location>
</feature>
<evidence type="ECO:0000313" key="9">
    <source>
        <dbReference type="Proteomes" id="UP000228496"/>
    </source>
</evidence>
<dbReference type="GO" id="GO:0005886">
    <property type="term" value="C:plasma membrane"/>
    <property type="evidence" value="ECO:0007669"/>
    <property type="project" value="TreeGrafter"/>
</dbReference>
<feature type="transmembrane region" description="Helical" evidence="6">
    <location>
        <begin position="7"/>
        <end position="28"/>
    </location>
</feature>
<proteinExistence type="inferred from homology"/>
<dbReference type="GO" id="GO:0000271">
    <property type="term" value="P:polysaccharide biosynthetic process"/>
    <property type="evidence" value="ECO:0007669"/>
    <property type="project" value="InterPro"/>
</dbReference>
<evidence type="ECO:0000256" key="1">
    <source>
        <dbReference type="ARBA" id="ARBA00004141"/>
    </source>
</evidence>
<name>A0A2J0Q7N1_9BACT</name>
<evidence type="ECO:0000256" key="2">
    <source>
        <dbReference type="ARBA" id="ARBA00009399"/>
    </source>
</evidence>
<evidence type="ECO:0000256" key="3">
    <source>
        <dbReference type="ARBA" id="ARBA00022692"/>
    </source>
</evidence>
<dbReference type="Proteomes" id="UP000228496">
    <property type="component" value="Unassembled WGS sequence"/>
</dbReference>
<feature type="domain" description="GtrA/DPMS transmembrane" evidence="7">
    <location>
        <begin position="74"/>
        <end position="202"/>
    </location>
</feature>
<comment type="caution">
    <text evidence="8">The sequence shown here is derived from an EMBL/GenBank/DDBJ whole genome shotgun (WGS) entry which is preliminary data.</text>
</comment>
<dbReference type="EMBL" id="PCXQ01000004">
    <property type="protein sequence ID" value="PJE51082.1"/>
    <property type="molecule type" value="Genomic_DNA"/>
</dbReference>
<feature type="transmembrane region" description="Helical" evidence="6">
    <location>
        <begin position="174"/>
        <end position="195"/>
    </location>
</feature>
<feature type="transmembrane region" description="Helical" evidence="6">
    <location>
        <begin position="101"/>
        <end position="123"/>
    </location>
</feature>
<comment type="subcellular location">
    <subcellularLocation>
        <location evidence="1">Membrane</location>
        <topology evidence="1">Multi-pass membrane protein</topology>
    </subcellularLocation>
</comment>
<keyword evidence="5 6" id="KW-0472">Membrane</keyword>
<sequence length="205" mass="22776">MDNKKNIIIAILLGIATGIIWAGIFVRLNEVSFLGDLGSNIWLLILIFPLIFVLGIYLGRWLSGWHSFFVPFSRFAIIGFLNTGVDLGILNLLIYSSGMEIGLAISVFKGISFLVATTNSYFFNKHWAFEARDNMQQGVEFVKFFSVSIIGVLLNVSVFSVLVSFIGAPSGLSHLVWINAAAIISTIANLIWNFIGYRMIVFKNI</sequence>
<keyword evidence="4 6" id="KW-1133">Transmembrane helix</keyword>
<feature type="transmembrane region" description="Helical" evidence="6">
    <location>
        <begin position="75"/>
        <end position="95"/>
    </location>
</feature>
<dbReference type="InterPro" id="IPR007267">
    <property type="entry name" value="GtrA_DPMS_TM"/>
</dbReference>
<dbReference type="InterPro" id="IPR051401">
    <property type="entry name" value="GtrA_CellWall_Glycosyl"/>
</dbReference>
<dbReference type="PANTHER" id="PTHR38459:SF1">
    <property type="entry name" value="PROPHAGE BACTOPRENOL-LINKED GLUCOSE TRANSLOCASE HOMOLOG"/>
    <property type="match status" value="1"/>
</dbReference>
<dbReference type="Pfam" id="PF04138">
    <property type="entry name" value="GtrA_DPMS_TM"/>
    <property type="match status" value="1"/>
</dbReference>
<evidence type="ECO:0000256" key="5">
    <source>
        <dbReference type="ARBA" id="ARBA00023136"/>
    </source>
</evidence>
<dbReference type="AlphaFoldDB" id="A0A2J0Q7N1"/>
<keyword evidence="3 6" id="KW-0812">Transmembrane</keyword>
<dbReference type="PANTHER" id="PTHR38459">
    <property type="entry name" value="PROPHAGE BACTOPRENOL-LINKED GLUCOSE TRANSLOCASE HOMOLOG"/>
    <property type="match status" value="1"/>
</dbReference>
<evidence type="ECO:0000313" key="8">
    <source>
        <dbReference type="EMBL" id="PJE51082.1"/>
    </source>
</evidence>